<reference evidence="2 3" key="1">
    <citation type="submission" date="2019-10" db="EMBL/GenBank/DDBJ databases">
        <title>Three novel species isolated from a subtropical stream in China.</title>
        <authorList>
            <person name="Lu H."/>
        </authorList>
    </citation>
    <scope>NUCLEOTIDE SEQUENCE [LARGE SCALE GENOMIC DNA]</scope>
    <source>
        <strain evidence="2 3">FT13W</strain>
    </source>
</reference>
<evidence type="ECO:0008006" key="4">
    <source>
        <dbReference type="Google" id="ProtNLM"/>
    </source>
</evidence>
<name>A0A6I1I7M7_9BURK</name>
<comment type="caution">
    <text evidence="2">The sequence shown here is derived from an EMBL/GenBank/DDBJ whole genome shotgun (WGS) entry which is preliminary data.</text>
</comment>
<organism evidence="2 3">
    <name type="scientific">Janthinobacterium violaceinigrum</name>
    <dbReference type="NCBI Taxonomy" id="2654252"/>
    <lineage>
        <taxon>Bacteria</taxon>
        <taxon>Pseudomonadati</taxon>
        <taxon>Pseudomonadota</taxon>
        <taxon>Betaproteobacteria</taxon>
        <taxon>Burkholderiales</taxon>
        <taxon>Oxalobacteraceae</taxon>
        <taxon>Janthinobacterium</taxon>
    </lineage>
</organism>
<keyword evidence="3" id="KW-1185">Reference proteome</keyword>
<evidence type="ECO:0000313" key="3">
    <source>
        <dbReference type="Proteomes" id="UP000468717"/>
    </source>
</evidence>
<feature type="transmembrane region" description="Helical" evidence="1">
    <location>
        <begin position="469"/>
        <end position="488"/>
    </location>
</feature>
<evidence type="ECO:0000256" key="1">
    <source>
        <dbReference type="SAM" id="Phobius"/>
    </source>
</evidence>
<evidence type="ECO:0000313" key="2">
    <source>
        <dbReference type="EMBL" id="KAB8064476.1"/>
    </source>
</evidence>
<keyword evidence="1" id="KW-1133">Transmembrane helix</keyword>
<feature type="transmembrane region" description="Helical" evidence="1">
    <location>
        <begin position="396"/>
        <end position="414"/>
    </location>
</feature>
<feature type="transmembrane region" description="Helical" evidence="1">
    <location>
        <begin position="316"/>
        <end position="334"/>
    </location>
</feature>
<feature type="transmembrane region" description="Helical" evidence="1">
    <location>
        <begin position="531"/>
        <end position="548"/>
    </location>
</feature>
<accession>A0A6I1I7M7</accession>
<feature type="transmembrane region" description="Helical" evidence="1">
    <location>
        <begin position="560"/>
        <end position="577"/>
    </location>
</feature>
<dbReference type="Proteomes" id="UP000468717">
    <property type="component" value="Unassembled WGS sequence"/>
</dbReference>
<feature type="transmembrane region" description="Helical" evidence="1">
    <location>
        <begin position="508"/>
        <end position="525"/>
    </location>
</feature>
<gene>
    <name evidence="2" type="ORF">GCN75_12425</name>
</gene>
<keyword evidence="1" id="KW-0472">Membrane</keyword>
<feature type="transmembrane region" description="Helical" evidence="1">
    <location>
        <begin position="446"/>
        <end position="463"/>
    </location>
</feature>
<proteinExistence type="predicted"/>
<protein>
    <recommendedName>
        <fullName evidence="4">J domain-containing protein</fullName>
    </recommendedName>
</protein>
<dbReference type="AlphaFoldDB" id="A0A6I1I7M7"/>
<feature type="transmembrane region" description="Helical" evidence="1">
    <location>
        <begin position="583"/>
        <end position="603"/>
    </location>
</feature>
<dbReference type="RefSeq" id="WP_152282799.1">
    <property type="nucleotide sequence ID" value="NZ_WFLI01000012.1"/>
</dbReference>
<feature type="transmembrane region" description="Helical" evidence="1">
    <location>
        <begin position="346"/>
        <end position="366"/>
    </location>
</feature>
<keyword evidence="1" id="KW-0812">Transmembrane</keyword>
<dbReference type="EMBL" id="WFLI01000012">
    <property type="protein sequence ID" value="KAB8064476.1"/>
    <property type="molecule type" value="Genomic_DNA"/>
</dbReference>
<sequence>MHNGQRSLWDILDTEPTGDERALKRAYAKRLKVTRPEDDPAAFQELRDAYEYALRHAHLFAADLQEQGHTAPVAAPEATAETARVETEQAEAAPAEPADLWGIVDDAAQDTGAELWGVIAEPAPALAPPPEQWGVVAIDPVQEAASLWQAFLEQTRHRNGAALLPGFLEREELLNLDVREEFDLCALRYCASAGYDLPLRQALFEQLGWEHDFAYLGRSHGDLVRAAVQRYRADRSFAHFSDNRDSYPGLDCIMSQQAPSAYARQLFDQKFNQQLRELLQTIRWQHAEMLAYKLDMDLFERWEQAVFSKRYFKQTALASGGLGFVLHFMLAGVLDAGGFKLGDIGAYASQLGFQVLAFALLAVHALRWPAPLFTRLDALQERLQERLPVLWARPGLRQLGWIVPYVLLALLLFLPERSDTMRLVASAGLCASALLAYAMNRQLLHGMLLLLSLGLSLFVGMFMSGKGPAALAIGEAMPLMFCLAALALRSATGLYGDCRFPEALLPRLRAAWLIGCAGLLLQLHVQQLPAALVGAALYVWSCAGLLFSPSDFRWKTMWPLVLAPSIGSFLLAAQAPSVRAMPMMHNSVELAVAVLYLTLRYMYLTYGKSFSKSGLS</sequence>